<name>A0A7W5FSF7_9BURK</name>
<keyword evidence="3" id="KW-1185">Reference proteome</keyword>
<proteinExistence type="predicted"/>
<feature type="chain" id="PRO_5030862519" evidence="1">
    <location>
        <begin position="20"/>
        <end position="131"/>
    </location>
</feature>
<evidence type="ECO:0000256" key="1">
    <source>
        <dbReference type="SAM" id="SignalP"/>
    </source>
</evidence>
<dbReference type="RefSeq" id="WP_183439679.1">
    <property type="nucleotide sequence ID" value="NZ_JACHXD010000002.1"/>
</dbReference>
<gene>
    <name evidence="2" type="ORF">FHS03_000735</name>
</gene>
<accession>A0A7W5FSF7</accession>
<keyword evidence="1" id="KW-0732">Signal</keyword>
<sequence>MKLLTAMILAVGVLAWATAEPLPEAQRSAIEYRSVAEALAGLRGKPDTRIGMQGTWIIAHELTLYVLWSFVPEEHPAYPAVIKRAFVAEDGEIQMKMGILCEAGKGACDALRRDAIEQDEKLRAREQSSGR</sequence>
<feature type="signal peptide" evidence="1">
    <location>
        <begin position="1"/>
        <end position="19"/>
    </location>
</feature>
<comment type="caution">
    <text evidence="2">The sequence shown here is derived from an EMBL/GenBank/DDBJ whole genome shotgun (WGS) entry which is preliminary data.</text>
</comment>
<dbReference type="EMBL" id="JACHXD010000002">
    <property type="protein sequence ID" value="MBB3117709.1"/>
    <property type="molecule type" value="Genomic_DNA"/>
</dbReference>
<evidence type="ECO:0000313" key="3">
    <source>
        <dbReference type="Proteomes" id="UP000541535"/>
    </source>
</evidence>
<reference evidence="2 3" key="1">
    <citation type="submission" date="2020-08" db="EMBL/GenBank/DDBJ databases">
        <title>Genomic Encyclopedia of Type Strains, Phase III (KMG-III): the genomes of soil and plant-associated and newly described type strains.</title>
        <authorList>
            <person name="Whitman W."/>
        </authorList>
    </citation>
    <scope>NUCLEOTIDE SEQUENCE [LARGE SCALE GENOMIC DNA]</scope>
    <source>
        <strain evidence="2 3">CECT 8897</strain>
    </source>
</reference>
<evidence type="ECO:0000313" key="2">
    <source>
        <dbReference type="EMBL" id="MBB3117709.1"/>
    </source>
</evidence>
<dbReference type="AlphaFoldDB" id="A0A7W5FSF7"/>
<organism evidence="2 3">
    <name type="scientific">Pseudoduganella violacea</name>
    <dbReference type="NCBI Taxonomy" id="1715466"/>
    <lineage>
        <taxon>Bacteria</taxon>
        <taxon>Pseudomonadati</taxon>
        <taxon>Pseudomonadota</taxon>
        <taxon>Betaproteobacteria</taxon>
        <taxon>Burkholderiales</taxon>
        <taxon>Oxalobacteraceae</taxon>
        <taxon>Telluria group</taxon>
        <taxon>Pseudoduganella</taxon>
    </lineage>
</organism>
<protein>
    <submittedName>
        <fullName evidence="2">Uncharacterized protein</fullName>
    </submittedName>
</protein>
<dbReference type="Proteomes" id="UP000541535">
    <property type="component" value="Unassembled WGS sequence"/>
</dbReference>